<evidence type="ECO:0000313" key="3">
    <source>
        <dbReference type="EMBL" id="UQA97074.1"/>
    </source>
</evidence>
<gene>
    <name evidence="3" type="ORF">K9S39_39025</name>
</gene>
<dbReference type="PROSITE" id="PS51318">
    <property type="entry name" value="TAT"/>
    <property type="match status" value="1"/>
</dbReference>
<dbReference type="RefSeq" id="WP_248867991.1">
    <property type="nucleotide sequence ID" value="NZ_CP086322.1"/>
</dbReference>
<evidence type="ECO:0000313" key="4">
    <source>
        <dbReference type="Proteomes" id="UP000830115"/>
    </source>
</evidence>
<keyword evidence="4" id="KW-1185">Reference proteome</keyword>
<dbReference type="Proteomes" id="UP000830115">
    <property type="component" value="Chromosome"/>
</dbReference>
<dbReference type="InterPro" id="IPR006311">
    <property type="entry name" value="TAT_signal"/>
</dbReference>
<feature type="signal peptide" evidence="2">
    <location>
        <begin position="1"/>
        <end position="39"/>
    </location>
</feature>
<feature type="region of interest" description="Disordered" evidence="1">
    <location>
        <begin position="35"/>
        <end position="62"/>
    </location>
</feature>
<name>A0ABY4MGZ1_9ACTN</name>
<sequence length="209" mass="22533">MNRPSSPNRPSSRPSMPRRAAALAAALLCGAHLAGTAQAAPPPPPPSSYKPVPPTVARVPADTGTRNHPYLFTQQHRDNLWWWNGAWLPQSVPSGAHVRIQLPGGPVQWKPYTGPDCRTPRVPGLRRLSPARVQYLGRSQLPNADRIDGYSNLQNFDYTVDGTGLARICLRPDPAPTHPEDIGLGNGAADPYVLSLLVGVPQLGVSSQR</sequence>
<accession>A0ABY4MGZ1</accession>
<feature type="compositionally biased region" description="Pro residues" evidence="1">
    <location>
        <begin position="40"/>
        <end position="54"/>
    </location>
</feature>
<evidence type="ECO:0000256" key="2">
    <source>
        <dbReference type="SAM" id="SignalP"/>
    </source>
</evidence>
<evidence type="ECO:0008006" key="5">
    <source>
        <dbReference type="Google" id="ProtNLM"/>
    </source>
</evidence>
<organism evidence="3 4">
    <name type="scientific">Streptomyces halobius</name>
    <dbReference type="NCBI Taxonomy" id="2879846"/>
    <lineage>
        <taxon>Bacteria</taxon>
        <taxon>Bacillati</taxon>
        <taxon>Actinomycetota</taxon>
        <taxon>Actinomycetes</taxon>
        <taxon>Kitasatosporales</taxon>
        <taxon>Streptomycetaceae</taxon>
        <taxon>Streptomyces</taxon>
    </lineage>
</organism>
<reference evidence="3" key="1">
    <citation type="submission" date="2021-10" db="EMBL/GenBank/DDBJ databases">
        <title>Streptomyces nigrumlapis sp.nov.,an antimicrobial producing actinobacterium isolated from Black Gobi rocks.</title>
        <authorList>
            <person name="Wen Y."/>
            <person name="Zhang W."/>
            <person name="Liu X.G."/>
        </authorList>
    </citation>
    <scope>NUCLEOTIDE SEQUENCE</scope>
    <source>
        <strain evidence="3">ST13-2-2</strain>
    </source>
</reference>
<evidence type="ECO:0000256" key="1">
    <source>
        <dbReference type="SAM" id="MobiDB-lite"/>
    </source>
</evidence>
<feature type="chain" id="PRO_5046446797" description="Secreted protein" evidence="2">
    <location>
        <begin position="40"/>
        <end position="209"/>
    </location>
</feature>
<dbReference type="EMBL" id="CP086322">
    <property type="protein sequence ID" value="UQA97074.1"/>
    <property type="molecule type" value="Genomic_DNA"/>
</dbReference>
<keyword evidence="2" id="KW-0732">Signal</keyword>
<proteinExistence type="predicted"/>
<protein>
    <recommendedName>
        <fullName evidence="5">Secreted protein</fullName>
    </recommendedName>
</protein>